<evidence type="ECO:0000313" key="3">
    <source>
        <dbReference type="EMBL" id="CAD9077098.1"/>
    </source>
</evidence>
<name>A0A7S1KKY9_9EUKA</name>
<proteinExistence type="predicted"/>
<keyword evidence="1" id="KW-0175">Coiled coil</keyword>
<evidence type="ECO:0000256" key="1">
    <source>
        <dbReference type="SAM" id="Coils"/>
    </source>
</evidence>
<sequence length="448" mass="51232">MSPIFSSSSSNNRFATHNSLSIHHPRKISQYTYNGPTSCTYCCLEASLYFLHGLIDSNMSSSDLHRVMEMVLSQGVLMDHLKDGYRAADEVLQRVPRFKHQLKLCSISHYKLTNEDCFSKLVQSLKKKCQKMNLTKMAVCITKPPETIALFYDSDNIQFPFCVFDSHSNGSNGASFRFCKENELKQYLRGRLKLMDITVFGGNTHIYQQYSMFEANFFTLGEIKQLMDPRAYSDYQVNNSNPMAQTMNSMASSALDYSLSASILPAMNGQQKQNVDYSAPSAPQSHNDENGTLSQQQQQQQQQTTAPSSIPPHKNDNMDFISIIRTLVSERKTRNATIEELKEKNAKLEEEKNHAELQIKEKDEIIHHLEKGNELLIAENAEAQEFNNQLAEVVQVKEDRIRELTETLDSLQTLIPRMEEQKKQNVEMTQKYQTLLKEFSTLLSKGEE</sequence>
<evidence type="ECO:0000256" key="2">
    <source>
        <dbReference type="SAM" id="MobiDB-lite"/>
    </source>
</evidence>
<feature type="region of interest" description="Disordered" evidence="2">
    <location>
        <begin position="270"/>
        <end position="317"/>
    </location>
</feature>
<gene>
    <name evidence="3" type="ORF">PCOS0759_LOCUS329</name>
</gene>
<organism evidence="3">
    <name type="scientific">Percolomonas cosmopolitus</name>
    <dbReference type="NCBI Taxonomy" id="63605"/>
    <lineage>
        <taxon>Eukaryota</taxon>
        <taxon>Discoba</taxon>
        <taxon>Heterolobosea</taxon>
        <taxon>Tetramitia</taxon>
        <taxon>Eutetramitia</taxon>
        <taxon>Percolomonadidae</taxon>
        <taxon>Percolomonas</taxon>
    </lineage>
</organism>
<protein>
    <submittedName>
        <fullName evidence="3">Uncharacterized protein</fullName>
    </submittedName>
</protein>
<dbReference type="EMBL" id="HBGD01000432">
    <property type="protein sequence ID" value="CAD9077098.1"/>
    <property type="molecule type" value="Transcribed_RNA"/>
</dbReference>
<accession>A0A7S1KKY9</accession>
<dbReference type="AlphaFoldDB" id="A0A7S1KKY9"/>
<feature type="coiled-coil region" evidence="1">
    <location>
        <begin position="331"/>
        <end position="438"/>
    </location>
</feature>
<reference evidence="3" key="1">
    <citation type="submission" date="2021-01" db="EMBL/GenBank/DDBJ databases">
        <authorList>
            <person name="Corre E."/>
            <person name="Pelletier E."/>
            <person name="Niang G."/>
            <person name="Scheremetjew M."/>
            <person name="Finn R."/>
            <person name="Kale V."/>
            <person name="Holt S."/>
            <person name="Cochrane G."/>
            <person name="Meng A."/>
            <person name="Brown T."/>
            <person name="Cohen L."/>
        </authorList>
    </citation>
    <scope>NUCLEOTIDE SEQUENCE</scope>
    <source>
        <strain evidence="3">WS</strain>
    </source>
</reference>
<feature type="compositionally biased region" description="Polar residues" evidence="2">
    <location>
        <begin position="270"/>
        <end position="294"/>
    </location>
</feature>